<dbReference type="Proteomes" id="UP000268321">
    <property type="component" value="Unassembled WGS sequence"/>
</dbReference>
<evidence type="ECO:0000313" key="2">
    <source>
        <dbReference type="Proteomes" id="UP000268321"/>
    </source>
</evidence>
<evidence type="ECO:0000313" key="1">
    <source>
        <dbReference type="EMBL" id="RKP33034.1"/>
    </source>
</evidence>
<dbReference type="Gene3D" id="2.60.120.920">
    <property type="match status" value="1"/>
</dbReference>
<evidence type="ECO:0008006" key="3">
    <source>
        <dbReference type="Google" id="ProtNLM"/>
    </source>
</evidence>
<name>A0A4P9ZIL0_9ASCO</name>
<gene>
    <name evidence="1" type="ORF">METBISCDRAFT_25225</name>
</gene>
<accession>A0A4P9ZIL0</accession>
<sequence length="807" mass="91694">MHVYVIPPYLLHTCIGEELHREIVQIDPELAEHNAFPADSTKYRFRTSKDVAQLENTIRGSGNEKLNEAILQRLEERLAALGVLGRTPSENYSREYLYEMYETFRIPLDKEAKLICYSALSGPSLNSFEGSDSKNASGNSSTSIYKQKHLGEFFFDSKKPLSYESFSLVDLLAIVRMNYEHKYSFFPFLTINGTKSFLSPLPMYWTSLSVDARYKILLDRLNMSVDIEDGYSIIKLKGQNLNEPSWPGDTQDRSYYNFIADKEVKERTSIYYYEVTVHQRANKASLYTNIIQTNDESVSSGSCILFSVGFTKRFTKYWMSNNKLDAKLALPVDLKQTQRDMLRCNDDPFYPALDPALVRMLQGEPGVLLDGSVAVSFNNSCSFAPNKDDRELGINVSWDRLMRLRARRNSLDREVSNMGIDIPISTSTVVMPNSDKHSTSDVVGFGVNFIDNSLFITVNGILVKVIEENDMKSGNSFKDSIFAHGTEPVSLYPIIGLQLSHMPFLATAGEKTAETLIITNFGHREFKFDIENYVQSFKAAHTTDFQKLFSSSTESGAQSKLPAGKAEKFVHPGEEDHVFLQNVIMDYLSNKGYFKTYREYYDDLSDLDQRISRSSGRSLSRSAPPLQKPHIERRHVLQNLILAEQYEQALSFLVLEYAGLPGLSTYLYELRLLDFLKTVLRKFKAKSVDTEELSISDVYSQGRKLLADPETPLVVHNSLISLLAELCDGKEGPKLALGDKNLILSTRLDDSAKLAHYLKDRILEFELMEKKSELEKIISATRKNISKLSDLGDKLFRLVNFDKEYLS</sequence>
<dbReference type="OrthoDB" id="25503at2759"/>
<dbReference type="EMBL" id="ML004428">
    <property type="protein sequence ID" value="RKP33034.1"/>
    <property type="molecule type" value="Genomic_DNA"/>
</dbReference>
<protein>
    <recommendedName>
        <fullName evidence="3">LisH domain-containing protein</fullName>
    </recommendedName>
</protein>
<keyword evidence="2" id="KW-1185">Reference proteome</keyword>
<dbReference type="AlphaFoldDB" id="A0A4P9ZIL0"/>
<reference evidence="2" key="1">
    <citation type="journal article" date="2018" name="Nat. Microbiol.">
        <title>Leveraging single-cell genomics to expand the fungal tree of life.</title>
        <authorList>
            <person name="Ahrendt S.R."/>
            <person name="Quandt C.A."/>
            <person name="Ciobanu D."/>
            <person name="Clum A."/>
            <person name="Salamov A."/>
            <person name="Andreopoulos B."/>
            <person name="Cheng J.F."/>
            <person name="Woyke T."/>
            <person name="Pelin A."/>
            <person name="Henrissat B."/>
            <person name="Reynolds N.K."/>
            <person name="Benny G.L."/>
            <person name="Smith M.E."/>
            <person name="James T.Y."/>
            <person name="Grigoriev I.V."/>
        </authorList>
    </citation>
    <scope>NUCLEOTIDE SEQUENCE [LARGE SCALE GENOMIC DNA]</scope>
    <source>
        <strain evidence="2">Baker2002</strain>
    </source>
</reference>
<proteinExistence type="predicted"/>
<organism evidence="1 2">
    <name type="scientific">Metschnikowia bicuspidata</name>
    <dbReference type="NCBI Taxonomy" id="27322"/>
    <lineage>
        <taxon>Eukaryota</taxon>
        <taxon>Fungi</taxon>
        <taxon>Dikarya</taxon>
        <taxon>Ascomycota</taxon>
        <taxon>Saccharomycotina</taxon>
        <taxon>Pichiomycetes</taxon>
        <taxon>Metschnikowiaceae</taxon>
        <taxon>Metschnikowia</taxon>
    </lineage>
</organism>
<dbReference type="InterPro" id="IPR043136">
    <property type="entry name" value="B30.2/SPRY_sf"/>
</dbReference>